<name>A0AA37N8R9_BACUN</name>
<sequence>MSMITTSISITPYLAEYLRGKYNNGADEPFRIPDNTDLYHVIWTLMSRRHQNQSPIDDGNLTIILPERRIGKDPEIYNYLSPRSAKIIETEIRRMFNRELHTAMDENDLNGHELNNLDIVHNFLCAYCIDSISEDALLKNFYRWRENIRKRKKRREYKKKLKNG</sequence>
<dbReference type="AlphaFoldDB" id="A0AA37N8R9"/>
<accession>A0AA37N8R9</accession>
<protein>
    <submittedName>
        <fullName evidence="1">Uncharacterized protein</fullName>
    </submittedName>
</protein>
<comment type="caution">
    <text evidence="1">The sequence shown here is derived from an EMBL/GenBank/DDBJ whole genome shotgun (WGS) entry which is preliminary data.</text>
</comment>
<organism evidence="1 2">
    <name type="scientific">Bacteroides uniformis</name>
    <dbReference type="NCBI Taxonomy" id="820"/>
    <lineage>
        <taxon>Bacteria</taxon>
        <taxon>Pseudomonadati</taxon>
        <taxon>Bacteroidota</taxon>
        <taxon>Bacteroidia</taxon>
        <taxon>Bacteroidales</taxon>
        <taxon>Bacteroidaceae</taxon>
        <taxon>Bacteroides</taxon>
    </lineage>
</organism>
<gene>
    <name evidence="1" type="ORF">CE91St12_29310</name>
</gene>
<evidence type="ECO:0000313" key="2">
    <source>
        <dbReference type="Proteomes" id="UP001055048"/>
    </source>
</evidence>
<dbReference type="Proteomes" id="UP001055048">
    <property type="component" value="Unassembled WGS sequence"/>
</dbReference>
<dbReference type="RefSeq" id="WP_317133015.1">
    <property type="nucleotide sequence ID" value="NZ_CAXTFB010000009.1"/>
</dbReference>
<dbReference type="EMBL" id="BQNL01000001">
    <property type="protein sequence ID" value="GKH14721.1"/>
    <property type="molecule type" value="Genomic_DNA"/>
</dbReference>
<reference evidence="1" key="1">
    <citation type="submission" date="2022-01" db="EMBL/GenBank/DDBJ databases">
        <title>Novel bile acid biosynthetic pathways are enriched in the microbiome of centenarians.</title>
        <authorList>
            <person name="Sato Y."/>
            <person name="Atarashi K."/>
            <person name="Plichta R.D."/>
            <person name="Arai Y."/>
            <person name="Sasajima S."/>
            <person name="Kearney M.S."/>
            <person name="Suda W."/>
            <person name="Takeshita K."/>
            <person name="Sasaki T."/>
            <person name="Okamoto S."/>
            <person name="Skelly N.A."/>
            <person name="Okamura Y."/>
            <person name="Vlamakis H."/>
            <person name="Li Y."/>
            <person name="Tanoue T."/>
            <person name="Takei H."/>
            <person name="Nittono H."/>
            <person name="Narushima S."/>
            <person name="Irie J."/>
            <person name="Itoh H."/>
            <person name="Moriya K."/>
            <person name="Sugiura Y."/>
            <person name="Suematsu M."/>
            <person name="Moritoki N."/>
            <person name="Shibata S."/>
            <person name="Littman R.D."/>
            <person name="Fischbach A.M."/>
            <person name="Uwamino Y."/>
            <person name="Inoue T."/>
            <person name="Honda A."/>
            <person name="Hattori M."/>
            <person name="Murai T."/>
            <person name="Xavier J.R."/>
            <person name="Hirose N."/>
            <person name="Honda K."/>
        </authorList>
    </citation>
    <scope>NUCLEOTIDE SEQUENCE</scope>
    <source>
        <strain evidence="1">CE91-St12</strain>
    </source>
</reference>
<proteinExistence type="predicted"/>
<evidence type="ECO:0000313" key="1">
    <source>
        <dbReference type="EMBL" id="GKH14721.1"/>
    </source>
</evidence>